<keyword evidence="2" id="KW-0732">Signal</keyword>
<dbReference type="InterPro" id="IPR041489">
    <property type="entry name" value="PDZ_6"/>
</dbReference>
<organism evidence="5 6">
    <name type="scientific">Flavobacterium muglaense</name>
    <dbReference type="NCBI Taxonomy" id="2764716"/>
    <lineage>
        <taxon>Bacteria</taxon>
        <taxon>Pseudomonadati</taxon>
        <taxon>Bacteroidota</taxon>
        <taxon>Flavobacteriia</taxon>
        <taxon>Flavobacteriales</taxon>
        <taxon>Flavobacteriaceae</taxon>
        <taxon>Flavobacterium</taxon>
    </lineage>
</organism>
<feature type="signal peptide" evidence="2">
    <location>
        <begin position="1"/>
        <end position="19"/>
    </location>
</feature>
<dbReference type="EMBL" id="JACRUL010000055">
    <property type="protein sequence ID" value="MBC5845828.1"/>
    <property type="molecule type" value="Genomic_DNA"/>
</dbReference>
<proteinExistence type="predicted"/>
<sequence>MRKKSFCFFLFLYSFSFFAQDGFRFVTKRNKVSIPFKLINNLVFIPLQVNGVELTFLLDSGVEETVLFSLEEKKELRFKNIEKIRLRGLGSEEEIEGLKATGNLVEVKGLEARDHLLYVILDQNFNLSSHIGIPVNGIIGYSFLKDHLIEINYAKKRITLYKETIKNRRRIERRFEKVPITIERAKPYLVANVSTGSVETQSKLLIDIGNSDAVWLFQNALNKIQVPQKSFEDYLGKGFSGDVHGSRARIGSFSIANFKFKNVIGAFPDSSSVQHVKMVSGRIGSVGGEILKRFRLVFDYSNNILFLKKNSNYDAPFVYNKSGVEISHTGMQWVQETVQLQTIPIVVDPYESRGDKKTSEFKYKFQLKPVYEITSVRKDSPAAVQGLKKGDVLIAINGHAAHRYSLQEITFFLKAEEEKWITIDIDRNGMPLKFKFQLLNIL</sequence>
<dbReference type="RefSeq" id="WP_187020900.1">
    <property type="nucleotide sequence ID" value="NZ_JACRUK010000055.1"/>
</dbReference>
<gene>
    <name evidence="5" type="ORF">H8R25_15500</name>
</gene>
<evidence type="ECO:0000259" key="3">
    <source>
        <dbReference type="PROSITE" id="PS50106"/>
    </source>
</evidence>
<dbReference type="Gene3D" id="2.40.70.10">
    <property type="entry name" value="Acid Proteases"/>
    <property type="match status" value="2"/>
</dbReference>
<dbReference type="InterPro" id="IPR036034">
    <property type="entry name" value="PDZ_sf"/>
</dbReference>
<dbReference type="InterPro" id="IPR021109">
    <property type="entry name" value="Peptidase_aspartic_dom_sf"/>
</dbReference>
<dbReference type="PROSITE" id="PS50175">
    <property type="entry name" value="ASP_PROT_RETROV"/>
    <property type="match status" value="1"/>
</dbReference>
<dbReference type="InterPro" id="IPR001478">
    <property type="entry name" value="PDZ"/>
</dbReference>
<accession>A0A923N565</accession>
<keyword evidence="1" id="KW-0378">Hydrolase</keyword>
<dbReference type="Gene3D" id="2.30.42.10">
    <property type="match status" value="1"/>
</dbReference>
<dbReference type="Pfam" id="PF13650">
    <property type="entry name" value="Asp_protease_2"/>
    <property type="match status" value="1"/>
</dbReference>
<keyword evidence="6" id="KW-1185">Reference proteome</keyword>
<protein>
    <submittedName>
        <fullName evidence="5">Aspartyl protease family protein</fullName>
    </submittedName>
</protein>
<evidence type="ECO:0000256" key="1">
    <source>
        <dbReference type="ARBA" id="ARBA00022801"/>
    </source>
</evidence>
<name>A0A923N565_9FLAO</name>
<dbReference type="AlphaFoldDB" id="A0A923N565"/>
<comment type="caution">
    <text evidence="5">The sequence shown here is derived from an EMBL/GenBank/DDBJ whole genome shotgun (WGS) entry which is preliminary data.</text>
</comment>
<feature type="chain" id="PRO_5037908453" evidence="2">
    <location>
        <begin position="20"/>
        <end position="442"/>
    </location>
</feature>
<feature type="domain" description="Peptidase A2" evidence="4">
    <location>
        <begin position="54"/>
        <end position="91"/>
    </location>
</feature>
<dbReference type="InterPro" id="IPR001995">
    <property type="entry name" value="Peptidase_A2_cat"/>
</dbReference>
<evidence type="ECO:0000256" key="2">
    <source>
        <dbReference type="SAM" id="SignalP"/>
    </source>
</evidence>
<dbReference type="Pfam" id="PF17820">
    <property type="entry name" value="PDZ_6"/>
    <property type="match status" value="1"/>
</dbReference>
<evidence type="ECO:0000313" key="5">
    <source>
        <dbReference type="EMBL" id="MBC5845828.1"/>
    </source>
</evidence>
<dbReference type="GO" id="GO:0004190">
    <property type="term" value="F:aspartic-type endopeptidase activity"/>
    <property type="evidence" value="ECO:0007669"/>
    <property type="project" value="InterPro"/>
</dbReference>
<dbReference type="Proteomes" id="UP000641454">
    <property type="component" value="Unassembled WGS sequence"/>
</dbReference>
<evidence type="ECO:0000313" key="6">
    <source>
        <dbReference type="Proteomes" id="UP000641454"/>
    </source>
</evidence>
<dbReference type="PROSITE" id="PS50106">
    <property type="entry name" value="PDZ"/>
    <property type="match status" value="1"/>
</dbReference>
<feature type="domain" description="PDZ" evidence="3">
    <location>
        <begin position="373"/>
        <end position="414"/>
    </location>
</feature>
<keyword evidence="5" id="KW-0645">Protease</keyword>
<dbReference type="GO" id="GO:0006508">
    <property type="term" value="P:proteolysis"/>
    <property type="evidence" value="ECO:0007669"/>
    <property type="project" value="UniProtKB-KW"/>
</dbReference>
<evidence type="ECO:0000259" key="4">
    <source>
        <dbReference type="PROSITE" id="PS50175"/>
    </source>
</evidence>
<reference evidence="5 6" key="1">
    <citation type="submission" date="2020-08" db="EMBL/GenBank/DDBJ databases">
        <title>Description of novel Flavobacterium F-392 isolate.</title>
        <authorList>
            <person name="Saticioglu I.B."/>
            <person name="Duman M."/>
            <person name="Altun S."/>
        </authorList>
    </citation>
    <scope>NUCLEOTIDE SEQUENCE [LARGE SCALE GENOMIC DNA]</scope>
    <source>
        <strain evidence="5 6">F-392</strain>
    </source>
</reference>
<dbReference type="SUPFAM" id="SSF50156">
    <property type="entry name" value="PDZ domain-like"/>
    <property type="match status" value="1"/>
</dbReference>